<name>C7R4Z9_JONDD</name>
<evidence type="ECO:0000313" key="2">
    <source>
        <dbReference type="EMBL" id="ACV09169.1"/>
    </source>
</evidence>
<proteinExistence type="predicted"/>
<dbReference type="EMBL" id="CP001706">
    <property type="protein sequence ID" value="ACV09169.1"/>
    <property type="molecule type" value="Genomic_DNA"/>
</dbReference>
<reference evidence="2 3" key="1">
    <citation type="journal article" date="2009" name="Stand. Genomic Sci.">
        <title>Complete genome sequence of Jonesia denitrificans type strain (Prevot 55134).</title>
        <authorList>
            <person name="Pukall R."/>
            <person name="Gehrich-Schroter G."/>
            <person name="Lapidus A."/>
            <person name="Nolan M."/>
            <person name="Glavina Del Rio T."/>
            <person name="Lucas S."/>
            <person name="Chen F."/>
            <person name="Tice H."/>
            <person name="Pitluck S."/>
            <person name="Cheng J.F."/>
            <person name="Copeland A."/>
            <person name="Saunders E."/>
            <person name="Brettin T."/>
            <person name="Detter J.C."/>
            <person name="Bruce D."/>
            <person name="Goodwin L."/>
            <person name="Pati A."/>
            <person name="Ivanova N."/>
            <person name="Mavromatis K."/>
            <person name="Ovchinnikova G."/>
            <person name="Chen A."/>
            <person name="Palaniappan K."/>
            <person name="Land M."/>
            <person name="Hauser L."/>
            <person name="Chang Y.J."/>
            <person name="Jeffries C.D."/>
            <person name="Chain P."/>
            <person name="Goker M."/>
            <person name="Bristow J."/>
            <person name="Eisen J.A."/>
            <person name="Markowitz V."/>
            <person name="Hugenholtz P."/>
            <person name="Kyrpides N.C."/>
            <person name="Klenk H.P."/>
            <person name="Han C."/>
        </authorList>
    </citation>
    <scope>NUCLEOTIDE SEQUENCE [LARGE SCALE GENOMIC DNA]</scope>
    <source>
        <strain evidence="3">ATCC 14870 / DSM 20603 / BCRC 15368 / CIP 55.134 / JCM 11481 / NBRC 15587 / NCTC 10816 / Prevot 55134</strain>
    </source>
</reference>
<dbReference type="AlphaFoldDB" id="C7R4Z9"/>
<feature type="compositionally biased region" description="Low complexity" evidence="1">
    <location>
        <begin position="63"/>
        <end position="74"/>
    </location>
</feature>
<dbReference type="Proteomes" id="UP000000628">
    <property type="component" value="Chromosome"/>
</dbReference>
<sequence>MLFTRSTLPRDIASRARTLSRPPFLAWMRDTPHSTSQITATTRFLIATRSHLVLITENNAEQASPTPSSSAVSPDGDNRWEWSHVDRASWDPTDQKLTVTFTTSTEPLTVTASTDTPVRFLTVLRERIEHTVVMSETITLDNSRNVRIALRRTPNGDTFIEVLHDRNAPPTDHEIRTKVTPVVARFRELSGAPLKTC</sequence>
<evidence type="ECO:0000256" key="1">
    <source>
        <dbReference type="SAM" id="MobiDB-lite"/>
    </source>
</evidence>
<accession>C7R4Z9</accession>
<feature type="region of interest" description="Disordered" evidence="1">
    <location>
        <begin position="57"/>
        <end position="78"/>
    </location>
</feature>
<evidence type="ECO:0000313" key="3">
    <source>
        <dbReference type="Proteomes" id="UP000000628"/>
    </source>
</evidence>
<dbReference type="OrthoDB" id="3260805at2"/>
<dbReference type="STRING" id="471856.Jden_1521"/>
<organism evidence="2 3">
    <name type="scientific">Jonesia denitrificans (strain ATCC 14870 / DSM 20603 / BCRC 15368 / CIP 55.134 / JCM 11481 / NBRC 15587 / NCTC 10816 / Prevot 55134)</name>
    <name type="common">Listeria denitrificans</name>
    <dbReference type="NCBI Taxonomy" id="471856"/>
    <lineage>
        <taxon>Bacteria</taxon>
        <taxon>Bacillati</taxon>
        <taxon>Actinomycetota</taxon>
        <taxon>Actinomycetes</taxon>
        <taxon>Micrococcales</taxon>
        <taxon>Jonesiaceae</taxon>
        <taxon>Jonesia</taxon>
    </lineage>
</organism>
<dbReference type="HOGENOM" id="CLU_1382513_0_0_11"/>
<gene>
    <name evidence="2" type="ordered locus">Jden_1521</name>
</gene>
<dbReference type="KEGG" id="jde:Jden_1521"/>
<keyword evidence="3" id="KW-1185">Reference proteome</keyword>
<protein>
    <submittedName>
        <fullName evidence="2">Uncharacterized protein</fullName>
    </submittedName>
</protein>
<dbReference type="RefSeq" id="WP_015771797.1">
    <property type="nucleotide sequence ID" value="NC_013174.1"/>
</dbReference>